<feature type="domain" description="C2H2-type" evidence="9">
    <location>
        <begin position="183"/>
        <end position="210"/>
    </location>
</feature>
<dbReference type="AlphaFoldDB" id="A0AAE1DK40"/>
<dbReference type="PROSITE" id="PS50157">
    <property type="entry name" value="ZINC_FINGER_C2H2_2"/>
    <property type="match status" value="3"/>
</dbReference>
<feature type="compositionally biased region" description="Basic and acidic residues" evidence="8">
    <location>
        <begin position="322"/>
        <end position="331"/>
    </location>
</feature>
<feature type="compositionally biased region" description="Basic residues" evidence="8">
    <location>
        <begin position="245"/>
        <end position="255"/>
    </location>
</feature>
<name>A0AAE1DK40_9GAST</name>
<accession>A0AAE1DK40</accession>
<dbReference type="SMART" id="SM00355">
    <property type="entry name" value="ZnF_C2H2"/>
    <property type="match status" value="5"/>
</dbReference>
<evidence type="ECO:0000256" key="8">
    <source>
        <dbReference type="SAM" id="MobiDB-lite"/>
    </source>
</evidence>
<dbReference type="EMBL" id="JAWDGP010003606">
    <property type="protein sequence ID" value="KAK3772755.1"/>
    <property type="molecule type" value="Genomic_DNA"/>
</dbReference>
<reference evidence="10" key="1">
    <citation type="journal article" date="2023" name="G3 (Bethesda)">
        <title>A reference genome for the long-term kleptoplast-retaining sea slug Elysia crispata morphotype clarki.</title>
        <authorList>
            <person name="Eastman K.E."/>
            <person name="Pendleton A.L."/>
            <person name="Shaikh M.A."/>
            <person name="Suttiyut T."/>
            <person name="Ogas R."/>
            <person name="Tomko P."/>
            <person name="Gavelis G."/>
            <person name="Widhalm J.R."/>
            <person name="Wisecaver J.H."/>
        </authorList>
    </citation>
    <scope>NUCLEOTIDE SEQUENCE</scope>
    <source>
        <strain evidence="10">ECLA1</strain>
    </source>
</reference>
<dbReference type="PANTHER" id="PTHR16515">
    <property type="entry name" value="PR DOMAIN ZINC FINGER PROTEIN"/>
    <property type="match status" value="1"/>
</dbReference>
<dbReference type="GO" id="GO:0005634">
    <property type="term" value="C:nucleus"/>
    <property type="evidence" value="ECO:0007669"/>
    <property type="project" value="UniProtKB-SubCell"/>
</dbReference>
<feature type="domain" description="C2H2-type" evidence="9">
    <location>
        <begin position="127"/>
        <end position="154"/>
    </location>
</feature>
<dbReference type="Proteomes" id="UP001283361">
    <property type="component" value="Unassembled WGS sequence"/>
</dbReference>
<dbReference type="GO" id="GO:0010468">
    <property type="term" value="P:regulation of gene expression"/>
    <property type="evidence" value="ECO:0007669"/>
    <property type="project" value="TreeGrafter"/>
</dbReference>
<dbReference type="InterPro" id="IPR050331">
    <property type="entry name" value="Zinc_finger"/>
</dbReference>
<keyword evidence="3" id="KW-0677">Repeat</keyword>
<keyword evidence="6" id="KW-0539">Nucleus</keyword>
<keyword evidence="2" id="KW-0479">Metal-binding</keyword>
<keyword evidence="5" id="KW-0862">Zinc</keyword>
<evidence type="ECO:0000313" key="10">
    <source>
        <dbReference type="EMBL" id="KAK3772755.1"/>
    </source>
</evidence>
<gene>
    <name evidence="10" type="ORF">RRG08_049245</name>
</gene>
<dbReference type="InterPro" id="IPR013087">
    <property type="entry name" value="Znf_C2H2_type"/>
</dbReference>
<protein>
    <recommendedName>
        <fullName evidence="9">C2H2-type domain-containing protein</fullName>
    </recommendedName>
</protein>
<evidence type="ECO:0000256" key="5">
    <source>
        <dbReference type="ARBA" id="ARBA00022833"/>
    </source>
</evidence>
<dbReference type="Gene3D" id="3.30.160.60">
    <property type="entry name" value="Classic Zinc Finger"/>
    <property type="match status" value="3"/>
</dbReference>
<dbReference type="SUPFAM" id="SSF57667">
    <property type="entry name" value="beta-beta-alpha zinc fingers"/>
    <property type="match status" value="2"/>
</dbReference>
<dbReference type="Pfam" id="PF00096">
    <property type="entry name" value="zf-C2H2"/>
    <property type="match status" value="2"/>
</dbReference>
<feature type="region of interest" description="Disordered" evidence="8">
    <location>
        <begin position="229"/>
        <end position="281"/>
    </location>
</feature>
<sequence>MASNDNETAEQLFASEPMTLDPSTFELLAQVPEDDDGSSGVDLPPSLQDTVAADGDDMAGQGGEDNGNDGDEEETAEAESGGNHPNRPQSPQLSPPNPASMDPSISDMASIPIDAGTESFATSNRPFPCHVCGKRFTQKAHLIIHKRTHTGEKPYACHICHKRFAQSSHLTVHKRVHTGEKPFFCNFCGMGFCRRPRLESHILQHVVREGRQVPANMRGDMLASLTMAGLHGATPGGRGVLSGRRGGRGRGRGRGRGWAAGRGRARNTERGSGSSPPYGQANRESLLADLKSELVDASDENDADNIEVSNDVDGGDNFAESVMDHIQDGGGRRRSGPVTRRLSGSGRVPQSTSYEDLDRIMGSAAASSLDNGTGKGGDAGSLTMTGLVRTNSRVSLVDFTAPDIMQHLMSRDDIKSCDYCCIVFSDPAMYYLHRCMHDKMDVRRCNMCGKMAADKYDFMAHFLSQHT</sequence>
<evidence type="ECO:0000256" key="2">
    <source>
        <dbReference type="ARBA" id="ARBA00022723"/>
    </source>
</evidence>
<evidence type="ECO:0000256" key="7">
    <source>
        <dbReference type="PROSITE-ProRule" id="PRU00042"/>
    </source>
</evidence>
<feature type="compositionally biased region" description="Acidic residues" evidence="8">
    <location>
        <begin position="66"/>
        <end position="77"/>
    </location>
</feature>
<keyword evidence="4 7" id="KW-0863">Zinc-finger</keyword>
<evidence type="ECO:0000259" key="9">
    <source>
        <dbReference type="PROSITE" id="PS50157"/>
    </source>
</evidence>
<dbReference type="FunFam" id="3.30.160.60:FF:001498">
    <property type="entry name" value="Zinc finger protein 404"/>
    <property type="match status" value="1"/>
</dbReference>
<evidence type="ECO:0000256" key="6">
    <source>
        <dbReference type="ARBA" id="ARBA00023242"/>
    </source>
</evidence>
<dbReference type="InterPro" id="IPR036236">
    <property type="entry name" value="Znf_C2H2_sf"/>
</dbReference>
<evidence type="ECO:0000256" key="3">
    <source>
        <dbReference type="ARBA" id="ARBA00022737"/>
    </source>
</evidence>
<dbReference type="PANTHER" id="PTHR16515:SF49">
    <property type="entry name" value="GASTRULA ZINC FINGER PROTEIN XLCGF49.1-LIKE-RELATED"/>
    <property type="match status" value="1"/>
</dbReference>
<feature type="region of interest" description="Disordered" evidence="8">
    <location>
        <begin position="1"/>
        <end position="110"/>
    </location>
</feature>
<dbReference type="FunFam" id="3.30.160.60:FF:000557">
    <property type="entry name" value="zinc finger and SCAN domain-containing protein 29"/>
    <property type="match status" value="1"/>
</dbReference>
<feature type="domain" description="C2H2-type" evidence="9">
    <location>
        <begin position="155"/>
        <end position="182"/>
    </location>
</feature>
<comment type="subcellular location">
    <subcellularLocation>
        <location evidence="1">Nucleus</location>
    </subcellularLocation>
</comment>
<evidence type="ECO:0000313" key="11">
    <source>
        <dbReference type="Proteomes" id="UP001283361"/>
    </source>
</evidence>
<keyword evidence="11" id="KW-1185">Reference proteome</keyword>
<evidence type="ECO:0000256" key="1">
    <source>
        <dbReference type="ARBA" id="ARBA00004123"/>
    </source>
</evidence>
<feature type="region of interest" description="Disordered" evidence="8">
    <location>
        <begin position="297"/>
        <end position="356"/>
    </location>
</feature>
<organism evidence="10 11">
    <name type="scientific">Elysia crispata</name>
    <name type="common">lettuce slug</name>
    <dbReference type="NCBI Taxonomy" id="231223"/>
    <lineage>
        <taxon>Eukaryota</taxon>
        <taxon>Metazoa</taxon>
        <taxon>Spiralia</taxon>
        <taxon>Lophotrochozoa</taxon>
        <taxon>Mollusca</taxon>
        <taxon>Gastropoda</taxon>
        <taxon>Heterobranchia</taxon>
        <taxon>Euthyneura</taxon>
        <taxon>Panpulmonata</taxon>
        <taxon>Sacoglossa</taxon>
        <taxon>Placobranchoidea</taxon>
        <taxon>Plakobranchidae</taxon>
        <taxon>Elysia</taxon>
    </lineage>
</organism>
<dbReference type="GO" id="GO:0008270">
    <property type="term" value="F:zinc ion binding"/>
    <property type="evidence" value="ECO:0007669"/>
    <property type="project" value="UniProtKB-KW"/>
</dbReference>
<proteinExistence type="predicted"/>
<comment type="caution">
    <text evidence="10">The sequence shown here is derived from an EMBL/GenBank/DDBJ whole genome shotgun (WGS) entry which is preliminary data.</text>
</comment>
<dbReference type="PROSITE" id="PS00028">
    <property type="entry name" value="ZINC_FINGER_C2H2_1"/>
    <property type="match status" value="3"/>
</dbReference>
<evidence type="ECO:0000256" key="4">
    <source>
        <dbReference type="ARBA" id="ARBA00022771"/>
    </source>
</evidence>